<protein>
    <submittedName>
        <fullName evidence="1">Uncharacterized protein</fullName>
    </submittedName>
</protein>
<name>A0AAW2U8M6_SESRA</name>
<reference evidence="1" key="2">
    <citation type="journal article" date="2024" name="Plant">
        <title>Genomic evolution and insights into agronomic trait innovations of Sesamum species.</title>
        <authorList>
            <person name="Miao H."/>
            <person name="Wang L."/>
            <person name="Qu L."/>
            <person name="Liu H."/>
            <person name="Sun Y."/>
            <person name="Le M."/>
            <person name="Wang Q."/>
            <person name="Wei S."/>
            <person name="Zheng Y."/>
            <person name="Lin W."/>
            <person name="Duan Y."/>
            <person name="Cao H."/>
            <person name="Xiong S."/>
            <person name="Wang X."/>
            <person name="Wei L."/>
            <person name="Li C."/>
            <person name="Ma Q."/>
            <person name="Ju M."/>
            <person name="Zhao R."/>
            <person name="Li G."/>
            <person name="Mu C."/>
            <person name="Tian Q."/>
            <person name="Mei H."/>
            <person name="Zhang T."/>
            <person name="Gao T."/>
            <person name="Zhang H."/>
        </authorList>
    </citation>
    <scope>NUCLEOTIDE SEQUENCE</scope>
    <source>
        <strain evidence="1">G02</strain>
    </source>
</reference>
<dbReference type="EMBL" id="JACGWJ010000006">
    <property type="protein sequence ID" value="KAL0413239.1"/>
    <property type="molecule type" value="Genomic_DNA"/>
</dbReference>
<organism evidence="1">
    <name type="scientific">Sesamum radiatum</name>
    <name type="common">Black benniseed</name>
    <dbReference type="NCBI Taxonomy" id="300843"/>
    <lineage>
        <taxon>Eukaryota</taxon>
        <taxon>Viridiplantae</taxon>
        <taxon>Streptophyta</taxon>
        <taxon>Embryophyta</taxon>
        <taxon>Tracheophyta</taxon>
        <taxon>Spermatophyta</taxon>
        <taxon>Magnoliopsida</taxon>
        <taxon>eudicotyledons</taxon>
        <taxon>Gunneridae</taxon>
        <taxon>Pentapetalae</taxon>
        <taxon>asterids</taxon>
        <taxon>lamiids</taxon>
        <taxon>Lamiales</taxon>
        <taxon>Pedaliaceae</taxon>
        <taxon>Sesamum</taxon>
    </lineage>
</organism>
<accession>A0AAW2U8M6</accession>
<dbReference type="AlphaFoldDB" id="A0AAW2U8M6"/>
<gene>
    <name evidence="1" type="ORF">Sradi_1525600</name>
</gene>
<comment type="caution">
    <text evidence="1">The sequence shown here is derived from an EMBL/GenBank/DDBJ whole genome shotgun (WGS) entry which is preliminary data.</text>
</comment>
<reference evidence="1" key="1">
    <citation type="submission" date="2020-06" db="EMBL/GenBank/DDBJ databases">
        <authorList>
            <person name="Li T."/>
            <person name="Hu X."/>
            <person name="Zhang T."/>
            <person name="Song X."/>
            <person name="Zhang H."/>
            <person name="Dai N."/>
            <person name="Sheng W."/>
            <person name="Hou X."/>
            <person name="Wei L."/>
        </authorList>
    </citation>
    <scope>NUCLEOTIDE SEQUENCE</scope>
    <source>
        <strain evidence="1">G02</strain>
        <tissue evidence="1">Leaf</tissue>
    </source>
</reference>
<sequence length="82" mass="9234">MVKKWPSRPMSAQQWAHCRTASRARASPLPACARVRPPCVRAPHKVAQFANRRGRWRSQYAKISVTSEHAATTRPREPAATT</sequence>
<evidence type="ECO:0000313" key="1">
    <source>
        <dbReference type="EMBL" id="KAL0413239.1"/>
    </source>
</evidence>
<proteinExistence type="predicted"/>